<evidence type="ECO:0000313" key="1">
    <source>
        <dbReference type="EMBL" id="SVD76167.1"/>
    </source>
</evidence>
<dbReference type="AlphaFoldDB" id="A0A382XYH1"/>
<sequence length="56" mass="6546">MLDEDEIKELRKKILEEATLIKDGIYVFLSLITLRQQRIKETEIFLMGDPTIPAII</sequence>
<proteinExistence type="predicted"/>
<reference evidence="1" key="1">
    <citation type="submission" date="2018-05" db="EMBL/GenBank/DDBJ databases">
        <authorList>
            <person name="Lanie J.A."/>
            <person name="Ng W.-L."/>
            <person name="Kazmierczak K.M."/>
            <person name="Andrzejewski T.M."/>
            <person name="Davidsen T.M."/>
            <person name="Wayne K.J."/>
            <person name="Tettelin H."/>
            <person name="Glass J.I."/>
            <person name="Rusch D."/>
            <person name="Podicherti R."/>
            <person name="Tsui H.-C.T."/>
            <person name="Winkler M.E."/>
        </authorList>
    </citation>
    <scope>NUCLEOTIDE SEQUENCE</scope>
</reference>
<dbReference type="EMBL" id="UINC01171546">
    <property type="protein sequence ID" value="SVD76167.1"/>
    <property type="molecule type" value="Genomic_DNA"/>
</dbReference>
<protein>
    <submittedName>
        <fullName evidence="1">Uncharacterized protein</fullName>
    </submittedName>
</protein>
<accession>A0A382XYH1</accession>
<organism evidence="1">
    <name type="scientific">marine metagenome</name>
    <dbReference type="NCBI Taxonomy" id="408172"/>
    <lineage>
        <taxon>unclassified sequences</taxon>
        <taxon>metagenomes</taxon>
        <taxon>ecological metagenomes</taxon>
    </lineage>
</organism>
<gene>
    <name evidence="1" type="ORF">METZ01_LOCUS429021</name>
</gene>
<name>A0A382XYH1_9ZZZZ</name>